<keyword evidence="1" id="KW-0472">Membrane</keyword>
<sequence length="239" mass="23878">MSGELLVINPGEQTSGGQNLAGESASTGLASWGDWAGMVASIGCAIHCAAMPFVIAYLPALGLSFLADEAFHQWMAVACFAIALTAFVPGLRKHGRLTPVLIGSVGLVMISVAAFGFAGDCCAACESGATAAVTEPSGAIAGDTAAEACTEACCAHCAADKGAVTDSDSAVNSDVAKTDYAGIGGIGLPVDSAWVGRIAPWLTPLGGIILVVAHLLNRRYGCLCGCCPTPSESAPAESV</sequence>
<gene>
    <name evidence="2" type="ORF">QTN89_00445</name>
</gene>
<feature type="transmembrane region" description="Helical" evidence="1">
    <location>
        <begin position="70"/>
        <end position="88"/>
    </location>
</feature>
<organism evidence="2 3">
    <name type="scientific">Roseiconus lacunae</name>
    <dbReference type="NCBI Taxonomy" id="2605694"/>
    <lineage>
        <taxon>Bacteria</taxon>
        <taxon>Pseudomonadati</taxon>
        <taxon>Planctomycetota</taxon>
        <taxon>Planctomycetia</taxon>
        <taxon>Pirellulales</taxon>
        <taxon>Pirellulaceae</taxon>
        <taxon>Roseiconus</taxon>
    </lineage>
</organism>
<feature type="transmembrane region" description="Helical" evidence="1">
    <location>
        <begin position="35"/>
        <end position="58"/>
    </location>
</feature>
<evidence type="ECO:0000313" key="2">
    <source>
        <dbReference type="EMBL" id="MDM4013878.1"/>
    </source>
</evidence>
<evidence type="ECO:0000313" key="3">
    <source>
        <dbReference type="Proteomes" id="UP001239462"/>
    </source>
</evidence>
<feature type="transmembrane region" description="Helical" evidence="1">
    <location>
        <begin position="100"/>
        <end position="118"/>
    </location>
</feature>
<name>A0ABT7PBK9_9BACT</name>
<keyword evidence="3" id="KW-1185">Reference proteome</keyword>
<comment type="caution">
    <text evidence="2">The sequence shown here is derived from an EMBL/GenBank/DDBJ whole genome shotgun (WGS) entry which is preliminary data.</text>
</comment>
<accession>A0ABT7PBK9</accession>
<evidence type="ECO:0000256" key="1">
    <source>
        <dbReference type="SAM" id="Phobius"/>
    </source>
</evidence>
<dbReference type="Proteomes" id="UP001239462">
    <property type="component" value="Unassembled WGS sequence"/>
</dbReference>
<dbReference type="Pfam" id="PF03203">
    <property type="entry name" value="MerC"/>
    <property type="match status" value="1"/>
</dbReference>
<proteinExistence type="predicted"/>
<keyword evidence="1" id="KW-0812">Transmembrane</keyword>
<dbReference type="EMBL" id="JASZZN010000001">
    <property type="protein sequence ID" value="MDM4013878.1"/>
    <property type="molecule type" value="Genomic_DNA"/>
</dbReference>
<dbReference type="RefSeq" id="WP_289161581.1">
    <property type="nucleotide sequence ID" value="NZ_JASZZN010000001.1"/>
</dbReference>
<reference evidence="2 3" key="1">
    <citation type="submission" date="2023-06" db="EMBL/GenBank/DDBJ databases">
        <title>Roseiconus lacunae JC819 isolated from Gulf of Mannar region, Tamil Nadu.</title>
        <authorList>
            <person name="Pk S."/>
            <person name="Ch S."/>
            <person name="Ch V.R."/>
        </authorList>
    </citation>
    <scope>NUCLEOTIDE SEQUENCE [LARGE SCALE GENOMIC DNA]</scope>
    <source>
        <strain evidence="2 3">JC819</strain>
    </source>
</reference>
<protein>
    <submittedName>
        <fullName evidence="2">MerC domain-containing protein</fullName>
    </submittedName>
</protein>
<keyword evidence="1" id="KW-1133">Transmembrane helix</keyword>
<dbReference type="InterPro" id="IPR004891">
    <property type="entry name" value="Mercury-R_MerC"/>
</dbReference>